<keyword evidence="1" id="KW-0378">Hydrolase</keyword>
<dbReference type="GO" id="GO:0004519">
    <property type="term" value="F:endonuclease activity"/>
    <property type="evidence" value="ECO:0007669"/>
    <property type="project" value="UniProtKB-KW"/>
</dbReference>
<gene>
    <name evidence="1" type="ORF">MalAC0309_1204</name>
</gene>
<sequence length="343" mass="37609">MGRKPILARLPEYFTTTEPAATRCMAILLEEPALREATLSWLTEETGVELNHVVNFGAERVNAAGTRPDIEGLDSEGLPFLMVEAKFGAGLTQKQVENYLRDQIGRLGELATEAVMLLVVPSPRKAAAEMTLEAARQVISEELGSPPQGHTASWNDVVTVWRQALKEAPNTADSLLADVLQFKALCNVLGGKVLDPFSGLQKTTEWRGRLEDYLSIVDAATKRLTPKGARLSGVTNQGAFLGMRYFPAEYDNGPGKGSAAAIGVHEDFADAGQGPIWMRFNRKTGGFNEILRRLRSSEFRNQLVEDDRALWLPLGVNASLADIDLINDIVRQAEAVRDLLRQP</sequence>
<dbReference type="EMBL" id="AP017315">
    <property type="protein sequence ID" value="BAU32061.1"/>
    <property type="molecule type" value="Genomic_DNA"/>
</dbReference>
<keyword evidence="1" id="KW-0540">Nuclease</keyword>
<proteinExistence type="predicted"/>
<evidence type="ECO:0000313" key="2">
    <source>
        <dbReference type="Proteomes" id="UP000218965"/>
    </source>
</evidence>
<accession>A0A0U5BUD1</accession>
<organism evidence="1 2">
    <name type="scientific">Microcella alkaliphila</name>
    <dbReference type="NCBI Taxonomy" id="279828"/>
    <lineage>
        <taxon>Bacteria</taxon>
        <taxon>Bacillati</taxon>
        <taxon>Actinomycetota</taxon>
        <taxon>Actinomycetes</taxon>
        <taxon>Micrococcales</taxon>
        <taxon>Microbacteriaceae</taxon>
        <taxon>Microcella</taxon>
    </lineage>
</organism>
<evidence type="ECO:0000313" key="1">
    <source>
        <dbReference type="EMBL" id="BAU32061.1"/>
    </source>
</evidence>
<reference evidence="1 2" key="2">
    <citation type="submission" date="2016-01" db="EMBL/GenBank/DDBJ databases">
        <title>Microcella alkaliphila JAM AC0309 whole genome shotgun sequence.</title>
        <authorList>
            <person name="Kurata A."/>
            <person name="Hirose Y."/>
            <person name="Kishimoto N."/>
            <person name="Kobayashi T."/>
        </authorList>
    </citation>
    <scope>NUCLEOTIDE SEQUENCE [LARGE SCALE GENOMIC DNA]</scope>
    <source>
        <strain evidence="1 2">JAM AC0309</strain>
    </source>
</reference>
<dbReference type="Proteomes" id="UP000218965">
    <property type="component" value="Chromosome"/>
</dbReference>
<name>A0A0U5BUD1_9MICO</name>
<dbReference type="RefSeq" id="WP_096421195.1">
    <property type="nucleotide sequence ID" value="NZ_AP017315.1"/>
</dbReference>
<reference evidence="2" key="1">
    <citation type="submission" date="2015-12" db="EMBL/GenBank/DDBJ databases">
        <authorList>
            <person name="Shamseldin A."/>
            <person name="Moawad H."/>
            <person name="Abd El-Rahim W.M."/>
            <person name="Sadowsky M.J."/>
        </authorList>
    </citation>
    <scope>NUCLEOTIDE SEQUENCE [LARGE SCALE GENOMIC DNA]</scope>
    <source>
        <strain evidence="2">JAM AC0309</strain>
    </source>
</reference>
<dbReference type="OrthoDB" id="2079517at2"/>
<protein>
    <submittedName>
        <fullName evidence="1">Restriction endonuclease, type I, EcoRI, R subun it/type III</fullName>
    </submittedName>
</protein>
<dbReference type="AlphaFoldDB" id="A0A0U5BUD1"/>
<dbReference type="KEGG" id="malk:MalAC0309_1204"/>
<keyword evidence="1" id="KW-0255">Endonuclease</keyword>